<dbReference type="SUPFAM" id="SSF56112">
    <property type="entry name" value="Protein kinase-like (PK-like)"/>
    <property type="match status" value="1"/>
</dbReference>
<evidence type="ECO:0008006" key="2">
    <source>
        <dbReference type="Google" id="ProtNLM"/>
    </source>
</evidence>
<dbReference type="Gene3D" id="1.10.510.10">
    <property type="entry name" value="Transferase(Phosphotransferase) domain 1"/>
    <property type="match status" value="1"/>
</dbReference>
<gene>
    <name evidence="1" type="ORF">LCDPAC02_00660</name>
</gene>
<protein>
    <recommendedName>
        <fullName evidence="2">Protein kinase domain-containing protein</fullName>
    </recommendedName>
</protein>
<reference evidence="1" key="1">
    <citation type="journal article" date="2019" name="MBio">
        <title>Virus Genomes from Deep Sea Sediments Expand the Ocean Megavirome and Support Independent Origins of Viral Gigantism.</title>
        <authorList>
            <person name="Backstrom D."/>
            <person name="Yutin N."/>
            <person name="Jorgensen S.L."/>
            <person name="Dharamshi J."/>
            <person name="Homa F."/>
            <person name="Zaremba-Niedwiedzka K."/>
            <person name="Spang A."/>
            <person name="Wolf Y.I."/>
            <person name="Koonin E.V."/>
            <person name="Ettema T.J."/>
        </authorList>
    </citation>
    <scope>NUCLEOTIDE SEQUENCE</scope>
</reference>
<evidence type="ECO:0000313" key="1">
    <source>
        <dbReference type="EMBL" id="QBK84867.1"/>
    </source>
</evidence>
<accession>A0A481YPI1</accession>
<dbReference type="InterPro" id="IPR011009">
    <property type="entry name" value="Kinase-like_dom_sf"/>
</dbReference>
<sequence length="534" mass="64972">MLTKTILIPDIIIEDYQNRFNKIKNNYINKFDIEKCKNNKELIGYYLYLIFDKNQQDDTLEILYYDQLFDLQDIITGFYKIKLKYILNFKTNNQLKIFIKEFIIENELSYYKSLREIIIGNKISELENEIPGFVFTFLHYEEYNIREMINNKYTKNVYIDDKNKYKNILLFTEYVGDKSFENILENIEEYDIINIYLQVVLSLNAINQYYNFSHNDLHLGNIIIMELEEPKILTYKVLLNDKKVKINLKVDKYLTKIIDFGFSSIKYKYKNEEILSYNLFTEIDNYFPREPFPEGDIIKLTAKIYNLIKNIEFKNIFYNILKYSVKDINEYIESFEENLFYLNYDNWNYNKYNQILNFILYESKISNYINNISIEKQKIIKCNYYLTEDILFFEENENINKITLKKYVNSIIDKYIKTGKFSHGSEDIFDRFSISYKNLEYYIEKSKLEDLIIIMYDRGEKSNYLNQFIYNNIVNVLYNYEIDEDFVDILLNYLDPNTKYTDVEYYDKNKSIIIRNKLKNYMYIIKLLEIVRII</sequence>
<organism evidence="1">
    <name type="scientific">Pithovirus LCDPAC02</name>
    <dbReference type="NCBI Taxonomy" id="2506601"/>
    <lineage>
        <taxon>Viruses</taxon>
        <taxon>Pithoviruses</taxon>
    </lineage>
</organism>
<proteinExistence type="predicted"/>
<dbReference type="EMBL" id="MK500299">
    <property type="protein sequence ID" value="QBK84867.1"/>
    <property type="molecule type" value="Genomic_DNA"/>
</dbReference>
<name>A0A481YPI1_9VIRU</name>